<dbReference type="AlphaFoldDB" id="A0A8K0JKI1"/>
<feature type="compositionally biased region" description="Low complexity" evidence="1">
    <location>
        <begin position="129"/>
        <end position="151"/>
    </location>
</feature>
<feature type="region of interest" description="Disordered" evidence="1">
    <location>
        <begin position="310"/>
        <end position="375"/>
    </location>
</feature>
<evidence type="ECO:0000313" key="3">
    <source>
        <dbReference type="Proteomes" id="UP000812966"/>
    </source>
</evidence>
<evidence type="ECO:0000313" key="2">
    <source>
        <dbReference type="EMBL" id="KAG7535970.1"/>
    </source>
</evidence>
<comment type="caution">
    <text evidence="2">The sequence shown here is derived from an EMBL/GenBank/DDBJ whole genome shotgun (WGS) entry which is preliminary data.</text>
</comment>
<feature type="compositionally biased region" description="Pro residues" evidence="1">
    <location>
        <begin position="1"/>
        <end position="10"/>
    </location>
</feature>
<feature type="compositionally biased region" description="Basic and acidic residues" evidence="1">
    <location>
        <begin position="324"/>
        <end position="333"/>
    </location>
</feature>
<organism evidence="2 3">
    <name type="scientific">Filobasidium floriforme</name>
    <dbReference type="NCBI Taxonomy" id="5210"/>
    <lineage>
        <taxon>Eukaryota</taxon>
        <taxon>Fungi</taxon>
        <taxon>Dikarya</taxon>
        <taxon>Basidiomycota</taxon>
        <taxon>Agaricomycotina</taxon>
        <taxon>Tremellomycetes</taxon>
        <taxon>Filobasidiales</taxon>
        <taxon>Filobasidiaceae</taxon>
        <taxon>Filobasidium</taxon>
    </lineage>
</organism>
<dbReference type="EMBL" id="JABELV010000066">
    <property type="protein sequence ID" value="KAG7535970.1"/>
    <property type="molecule type" value="Genomic_DNA"/>
</dbReference>
<gene>
    <name evidence="2" type="ORF">FFLO_03568</name>
</gene>
<sequence length="587" mass="65721">MPRTTIPPSPGSGTRPAEYKPSRTDDSMPYDAGHTEESDDCFDRVWDDARFRNNIIAAFSRIIEHRCPKKDVIYLGHVRRFQHLRAYGDEVIDDPSSRARLSYRSACKRYIRGVWAAEARLSDDPPRSPTSEAASEGTSSHTSTSEASSESFHSRPWDRESSTSRRLLETLIHIPKVPDLIIHGGELDRKPGSRRRYRYVCFVDISPGDVPFSDAKRHVTFFLQALKYAVFARDMQGSCHTLQVVGMRFKRIVCDRATNDVYVDVGRTTMTTNNNNNNNNNGQEDLEVVDMSLGELIYYGFVEGAIPIPPAPSGRTSGPAMMANKDKCPDEAKAPVSTPTPDSARNLFYHLSKPDPYPDPDPSSSNSNSKKRPQSDIDARHALFSFFHHMGRSHYDVLRSKVDRTLSSEGPLPGLTGKWARVRDVTLFDLGWAVGAVGSRWSDLPGDIPNRAIDLNPDGNGNEDEDIDAGIDFERDDDYDYDPRAIERLRKQWLSEQSNYKPTISGEETTALASASTSNVISGAGAGAGVQIQTQTMDQTGSEDAPGERAVPDTDESWDAVAAFQRERRERREEHLRLYEPFTRVPW</sequence>
<dbReference type="Proteomes" id="UP000812966">
    <property type="component" value="Unassembled WGS sequence"/>
</dbReference>
<feature type="region of interest" description="Disordered" evidence="1">
    <location>
        <begin position="1"/>
        <end position="36"/>
    </location>
</feature>
<proteinExistence type="predicted"/>
<evidence type="ECO:0000256" key="1">
    <source>
        <dbReference type="SAM" id="MobiDB-lite"/>
    </source>
</evidence>
<reference evidence="2" key="1">
    <citation type="submission" date="2020-04" db="EMBL/GenBank/DDBJ databases">
        <title>Analysis of mating type loci in Filobasidium floriforme.</title>
        <authorList>
            <person name="Nowrousian M."/>
        </authorList>
    </citation>
    <scope>NUCLEOTIDE SEQUENCE</scope>
    <source>
        <strain evidence="2">CBS 6242</strain>
    </source>
</reference>
<feature type="region of interest" description="Disordered" evidence="1">
    <location>
        <begin position="121"/>
        <end position="158"/>
    </location>
</feature>
<feature type="compositionally biased region" description="Basic and acidic residues" evidence="1">
    <location>
        <begin position="17"/>
        <end position="26"/>
    </location>
</feature>
<accession>A0A8K0JKI1</accession>
<protein>
    <submittedName>
        <fullName evidence="2">Uncharacterized protein</fullName>
    </submittedName>
</protein>
<name>A0A8K0JKI1_9TREE</name>
<keyword evidence="3" id="KW-1185">Reference proteome</keyword>
<feature type="region of interest" description="Disordered" evidence="1">
    <location>
        <begin position="536"/>
        <end position="556"/>
    </location>
</feature>